<dbReference type="Proteomes" id="UP001589776">
    <property type="component" value="Unassembled WGS sequence"/>
</dbReference>
<comment type="caution">
    <text evidence="1">The sequence shown here is derived from an EMBL/GenBank/DDBJ whole genome shotgun (WGS) entry which is preliminary data.</text>
</comment>
<evidence type="ECO:0000313" key="1">
    <source>
        <dbReference type="EMBL" id="MFC0215398.1"/>
    </source>
</evidence>
<reference evidence="1 2" key="1">
    <citation type="submission" date="2024-09" db="EMBL/GenBank/DDBJ databases">
        <authorList>
            <person name="Sun Q."/>
            <person name="Mori K."/>
        </authorList>
    </citation>
    <scope>NUCLEOTIDE SEQUENCE [LARGE SCALE GENOMIC DNA]</scope>
    <source>
        <strain evidence="1 2">CCM 7759</strain>
    </source>
</reference>
<accession>A0ABV6DRW6</accession>
<gene>
    <name evidence="1" type="ORF">ACFFK0_23675</name>
</gene>
<name>A0ABV6DRW6_9BACL</name>
<organism evidence="1 2">
    <name type="scientific">Paenibacillus chartarius</name>
    <dbReference type="NCBI Taxonomy" id="747481"/>
    <lineage>
        <taxon>Bacteria</taxon>
        <taxon>Bacillati</taxon>
        <taxon>Bacillota</taxon>
        <taxon>Bacilli</taxon>
        <taxon>Bacillales</taxon>
        <taxon>Paenibacillaceae</taxon>
        <taxon>Paenibacillus</taxon>
    </lineage>
</organism>
<dbReference type="EMBL" id="JBHLWN010000094">
    <property type="protein sequence ID" value="MFC0215398.1"/>
    <property type="molecule type" value="Genomic_DNA"/>
</dbReference>
<evidence type="ECO:0000313" key="2">
    <source>
        <dbReference type="Proteomes" id="UP001589776"/>
    </source>
</evidence>
<proteinExistence type="predicted"/>
<keyword evidence="2" id="KW-1185">Reference proteome</keyword>
<dbReference type="RefSeq" id="WP_377472851.1">
    <property type="nucleotide sequence ID" value="NZ_JBHLWN010000094.1"/>
</dbReference>
<sequence length="67" mass="7645">VQNEKRLPSVIYDDFWDSLFFMLKQGHPRNNTGLALLSLCPAHPCSKKIHLDSPLGEDLKLPKGREE</sequence>
<protein>
    <submittedName>
        <fullName evidence="1">Uncharacterized protein</fullName>
    </submittedName>
</protein>
<feature type="non-terminal residue" evidence="1">
    <location>
        <position position="1"/>
    </location>
</feature>